<feature type="non-terminal residue" evidence="1">
    <location>
        <position position="59"/>
    </location>
</feature>
<sequence>KETFDINIRCHGNSKSYHGSGIIDSKIAERERPREDPCVCCRQADVDLIVSVTTVYGDR</sequence>
<proteinExistence type="predicted"/>
<accession>A0ABD0K6D9</accession>
<organism evidence="1 2">
    <name type="scientific">Batillaria attramentaria</name>
    <dbReference type="NCBI Taxonomy" id="370345"/>
    <lineage>
        <taxon>Eukaryota</taxon>
        <taxon>Metazoa</taxon>
        <taxon>Spiralia</taxon>
        <taxon>Lophotrochozoa</taxon>
        <taxon>Mollusca</taxon>
        <taxon>Gastropoda</taxon>
        <taxon>Caenogastropoda</taxon>
        <taxon>Sorbeoconcha</taxon>
        <taxon>Cerithioidea</taxon>
        <taxon>Batillariidae</taxon>
        <taxon>Batillaria</taxon>
    </lineage>
</organism>
<protein>
    <submittedName>
        <fullName evidence="1">Uncharacterized protein</fullName>
    </submittedName>
</protein>
<evidence type="ECO:0000313" key="1">
    <source>
        <dbReference type="EMBL" id="KAK7482901.1"/>
    </source>
</evidence>
<reference evidence="1 2" key="1">
    <citation type="journal article" date="2023" name="Sci. Data">
        <title>Genome assembly of the Korean intertidal mud-creeper Batillaria attramentaria.</title>
        <authorList>
            <person name="Patra A.K."/>
            <person name="Ho P.T."/>
            <person name="Jun S."/>
            <person name="Lee S.J."/>
            <person name="Kim Y."/>
            <person name="Won Y.J."/>
        </authorList>
    </citation>
    <scope>NUCLEOTIDE SEQUENCE [LARGE SCALE GENOMIC DNA]</scope>
    <source>
        <strain evidence="1">Wonlab-2016</strain>
    </source>
</reference>
<keyword evidence="2" id="KW-1185">Reference proteome</keyword>
<gene>
    <name evidence="1" type="ORF">BaRGS_00025801</name>
</gene>
<evidence type="ECO:0000313" key="2">
    <source>
        <dbReference type="Proteomes" id="UP001519460"/>
    </source>
</evidence>
<comment type="caution">
    <text evidence="1">The sequence shown here is derived from an EMBL/GenBank/DDBJ whole genome shotgun (WGS) entry which is preliminary data.</text>
</comment>
<dbReference type="EMBL" id="JACVVK020000236">
    <property type="protein sequence ID" value="KAK7482901.1"/>
    <property type="molecule type" value="Genomic_DNA"/>
</dbReference>
<dbReference type="Proteomes" id="UP001519460">
    <property type="component" value="Unassembled WGS sequence"/>
</dbReference>
<dbReference type="AlphaFoldDB" id="A0ABD0K6D9"/>
<feature type="non-terminal residue" evidence="1">
    <location>
        <position position="1"/>
    </location>
</feature>
<name>A0ABD0K6D9_9CAEN</name>